<dbReference type="AlphaFoldDB" id="A0A0D7BWN1"/>
<dbReference type="PANTHER" id="PTHR48225:SF7">
    <property type="entry name" value="MEIOSIS-SPECIFIC PROTEIN HOP1"/>
    <property type="match status" value="1"/>
</dbReference>
<dbReference type="PANTHER" id="PTHR48225">
    <property type="entry name" value="HORMA DOMAIN-CONTAINING PROTEIN 1"/>
    <property type="match status" value="1"/>
</dbReference>
<dbReference type="PROSITE" id="PS50815">
    <property type="entry name" value="HORMA"/>
    <property type="match status" value="1"/>
</dbReference>
<dbReference type="Proteomes" id="UP000054007">
    <property type="component" value="Unassembled WGS sequence"/>
</dbReference>
<feature type="region of interest" description="Disordered" evidence="6">
    <location>
        <begin position="445"/>
        <end position="484"/>
    </location>
</feature>
<dbReference type="Gene3D" id="3.30.900.10">
    <property type="entry name" value="HORMA domain"/>
    <property type="match status" value="1"/>
</dbReference>
<dbReference type="GO" id="GO:0005694">
    <property type="term" value="C:chromosome"/>
    <property type="evidence" value="ECO:0007669"/>
    <property type="project" value="UniProtKB-SubCell"/>
</dbReference>
<evidence type="ECO:0000256" key="6">
    <source>
        <dbReference type="SAM" id="MobiDB-lite"/>
    </source>
</evidence>
<dbReference type="InterPro" id="IPR013083">
    <property type="entry name" value="Znf_RING/FYVE/PHD"/>
</dbReference>
<reference evidence="8 9" key="1">
    <citation type="journal article" date="2015" name="Fungal Genet. Biol.">
        <title>Evolution of novel wood decay mechanisms in Agaricales revealed by the genome sequences of Fistulina hepatica and Cylindrobasidium torrendii.</title>
        <authorList>
            <person name="Floudas D."/>
            <person name="Held B.W."/>
            <person name="Riley R."/>
            <person name="Nagy L.G."/>
            <person name="Koehler G."/>
            <person name="Ransdell A.S."/>
            <person name="Younus H."/>
            <person name="Chow J."/>
            <person name="Chiniquy J."/>
            <person name="Lipzen A."/>
            <person name="Tritt A."/>
            <person name="Sun H."/>
            <person name="Haridas S."/>
            <person name="LaButti K."/>
            <person name="Ohm R.A."/>
            <person name="Kues U."/>
            <person name="Blanchette R.A."/>
            <person name="Grigoriev I.V."/>
            <person name="Minto R.E."/>
            <person name="Hibbett D.S."/>
        </authorList>
    </citation>
    <scope>NUCLEOTIDE SEQUENCE [LARGE SCALE GENOMIC DNA]</scope>
    <source>
        <strain evidence="8 9">FP15055 ss-10</strain>
    </source>
</reference>
<feature type="region of interest" description="Disordered" evidence="6">
    <location>
        <begin position="686"/>
        <end position="729"/>
    </location>
</feature>
<evidence type="ECO:0000313" key="8">
    <source>
        <dbReference type="EMBL" id="KIY74051.1"/>
    </source>
</evidence>
<feature type="compositionally biased region" description="Basic and acidic residues" evidence="6">
    <location>
        <begin position="703"/>
        <end position="713"/>
    </location>
</feature>
<dbReference type="SUPFAM" id="SSF57903">
    <property type="entry name" value="FYVE/PHD zinc finger"/>
    <property type="match status" value="1"/>
</dbReference>
<dbReference type="GO" id="GO:0007130">
    <property type="term" value="P:synaptonemal complex assembly"/>
    <property type="evidence" value="ECO:0007669"/>
    <property type="project" value="TreeGrafter"/>
</dbReference>
<dbReference type="GO" id="GO:0051598">
    <property type="term" value="P:meiotic recombination checkpoint signaling"/>
    <property type="evidence" value="ECO:0007669"/>
    <property type="project" value="TreeGrafter"/>
</dbReference>
<keyword evidence="5" id="KW-0469">Meiosis</keyword>
<dbReference type="OrthoDB" id="1928087at2759"/>
<gene>
    <name evidence="8" type="ORF">CYLTODRAFT_91864</name>
</gene>
<evidence type="ECO:0000259" key="7">
    <source>
        <dbReference type="PROSITE" id="PS50815"/>
    </source>
</evidence>
<organism evidence="8 9">
    <name type="scientific">Cylindrobasidium torrendii FP15055 ss-10</name>
    <dbReference type="NCBI Taxonomy" id="1314674"/>
    <lineage>
        <taxon>Eukaryota</taxon>
        <taxon>Fungi</taxon>
        <taxon>Dikarya</taxon>
        <taxon>Basidiomycota</taxon>
        <taxon>Agaricomycotina</taxon>
        <taxon>Agaricomycetes</taxon>
        <taxon>Agaricomycetidae</taxon>
        <taxon>Agaricales</taxon>
        <taxon>Marasmiineae</taxon>
        <taxon>Physalacriaceae</taxon>
        <taxon>Cylindrobasidium</taxon>
    </lineage>
</organism>
<evidence type="ECO:0000256" key="2">
    <source>
        <dbReference type="ARBA" id="ARBA00004286"/>
    </source>
</evidence>
<dbReference type="STRING" id="1314674.A0A0D7BWN1"/>
<dbReference type="GO" id="GO:0005634">
    <property type="term" value="C:nucleus"/>
    <property type="evidence" value="ECO:0007669"/>
    <property type="project" value="UniProtKB-SubCell"/>
</dbReference>
<dbReference type="SUPFAM" id="SSF56019">
    <property type="entry name" value="The spindle assembly checkpoint protein mad2"/>
    <property type="match status" value="1"/>
</dbReference>
<dbReference type="EMBL" id="KN880432">
    <property type="protein sequence ID" value="KIY74051.1"/>
    <property type="molecule type" value="Genomic_DNA"/>
</dbReference>
<feature type="domain" description="HORMA" evidence="7">
    <location>
        <begin position="1"/>
        <end position="235"/>
    </location>
</feature>
<keyword evidence="9" id="KW-1185">Reference proteome</keyword>
<dbReference type="Gene3D" id="3.30.40.10">
    <property type="entry name" value="Zinc/RING finger domain, C3HC4 (zinc finger)"/>
    <property type="match status" value="1"/>
</dbReference>
<dbReference type="InterPro" id="IPR003511">
    <property type="entry name" value="HORMA_dom"/>
</dbReference>
<evidence type="ECO:0000256" key="4">
    <source>
        <dbReference type="ARBA" id="ARBA00023242"/>
    </source>
</evidence>
<sequence>MRDLLPHDNFTESHFVTSDETPASSSSGSIDLRQKQPSISGFKIMTMSRGYTDEADRLLNYLEFGVFEALERQYLRSFIFAIYLDSKDPNNLVEAYTFNFHYYKVPGTNATVPVMTMDASGKGSAKQRKAKDPVAEAVCKGQVPTLRDVKRGVKNLLKCLITSMTQMDVLPKRRFATFKMFYTDDTPDEYQPPHFQAADADKDKWYFMTHDFHERPDQWSIGKLDTGHHGIDVKVTSVATYLPSATELENAPFNAFTNTTRGAPALLTPAEETAIREEQVLKQTEDAEVRNVVWPSDEPRDIEPAYPDNGNDSVITTELMPLGVRDKDGIIQVIPADAMVVDEEIVYGGATQSTPRYLSDTIDDIGDIHMLAATQAVDQTPTPADRSTYPLAPSSLPDHLNFQPSSPCPQNPAVEDIDTQMLQKLVLSNDAADDTEMLDMETQRLPASSLPPESIGSFGIETPTPKSKREAIQVENTPKQRRNKENDDIVECECGIPLEDGCTYCEGGCKRWLHVWCGGYHSTADERLPDNLVCFDCRLRADPSWELIKVNHYATIIGKYRDLAMFRRAIKIAERDNPENPTQFTKAMGCEVSAGKQLFRRLELENFIVEQELITDAMGVTEARVKTRGKGRGGKAAKTRRNAQKTRHVFNYASKHSREYLNYFNPDPTVENQVLGLTNLHDFGRRRSHHESQTQYEETQAGDLKRTRNDTGPRKRIKVSMAPPIDLAE</sequence>
<dbReference type="InterPro" id="IPR011011">
    <property type="entry name" value="Znf_FYVE_PHD"/>
</dbReference>
<name>A0A0D7BWN1_9AGAR</name>
<evidence type="ECO:0000313" key="9">
    <source>
        <dbReference type="Proteomes" id="UP000054007"/>
    </source>
</evidence>
<comment type="subcellular location">
    <subcellularLocation>
        <location evidence="2">Chromosome</location>
    </subcellularLocation>
    <subcellularLocation>
        <location evidence="1">Nucleus</location>
    </subcellularLocation>
</comment>
<evidence type="ECO:0000256" key="5">
    <source>
        <dbReference type="ARBA" id="ARBA00023254"/>
    </source>
</evidence>
<protein>
    <recommendedName>
        <fullName evidence="7">HORMA domain-containing protein</fullName>
    </recommendedName>
</protein>
<accession>A0A0D7BWN1</accession>
<evidence type="ECO:0000256" key="1">
    <source>
        <dbReference type="ARBA" id="ARBA00004123"/>
    </source>
</evidence>
<evidence type="ECO:0000256" key="3">
    <source>
        <dbReference type="ARBA" id="ARBA00022454"/>
    </source>
</evidence>
<dbReference type="Pfam" id="PF02301">
    <property type="entry name" value="HORMA"/>
    <property type="match status" value="1"/>
</dbReference>
<keyword evidence="4" id="KW-0539">Nucleus</keyword>
<proteinExistence type="predicted"/>
<keyword evidence="3" id="KW-0158">Chromosome</keyword>
<dbReference type="InterPro" id="IPR036570">
    <property type="entry name" value="HORMA_dom_sf"/>
</dbReference>
<dbReference type="InterPro" id="IPR051294">
    <property type="entry name" value="HORMA_MeioticProgression"/>
</dbReference>